<protein>
    <submittedName>
        <fullName evidence="1">Uncharacterized protein</fullName>
    </submittedName>
</protein>
<dbReference type="Proteomes" id="UP001634393">
    <property type="component" value="Unassembled WGS sequence"/>
</dbReference>
<dbReference type="EMBL" id="JBJXBP010000002">
    <property type="protein sequence ID" value="KAL3845658.1"/>
    <property type="molecule type" value="Genomic_DNA"/>
</dbReference>
<comment type="caution">
    <text evidence="1">The sequence shown here is derived from an EMBL/GenBank/DDBJ whole genome shotgun (WGS) entry which is preliminary data.</text>
</comment>
<evidence type="ECO:0000313" key="2">
    <source>
        <dbReference type="Proteomes" id="UP001634393"/>
    </source>
</evidence>
<proteinExistence type="predicted"/>
<reference evidence="1 2" key="1">
    <citation type="submission" date="2024-12" db="EMBL/GenBank/DDBJ databases">
        <title>The unique morphological basis and parallel evolutionary history of personate flowers in Penstemon.</title>
        <authorList>
            <person name="Depatie T.H."/>
            <person name="Wessinger C.A."/>
        </authorList>
    </citation>
    <scope>NUCLEOTIDE SEQUENCE [LARGE SCALE GENOMIC DNA]</scope>
    <source>
        <strain evidence="1">WTNN_2</strain>
        <tissue evidence="1">Leaf</tissue>
    </source>
</reference>
<evidence type="ECO:0000313" key="1">
    <source>
        <dbReference type="EMBL" id="KAL3845658.1"/>
    </source>
</evidence>
<keyword evidence="2" id="KW-1185">Reference proteome</keyword>
<organism evidence="1 2">
    <name type="scientific">Penstemon smallii</name>
    <dbReference type="NCBI Taxonomy" id="265156"/>
    <lineage>
        <taxon>Eukaryota</taxon>
        <taxon>Viridiplantae</taxon>
        <taxon>Streptophyta</taxon>
        <taxon>Embryophyta</taxon>
        <taxon>Tracheophyta</taxon>
        <taxon>Spermatophyta</taxon>
        <taxon>Magnoliopsida</taxon>
        <taxon>eudicotyledons</taxon>
        <taxon>Gunneridae</taxon>
        <taxon>Pentapetalae</taxon>
        <taxon>asterids</taxon>
        <taxon>lamiids</taxon>
        <taxon>Lamiales</taxon>
        <taxon>Plantaginaceae</taxon>
        <taxon>Cheloneae</taxon>
        <taxon>Penstemon</taxon>
    </lineage>
</organism>
<dbReference type="AlphaFoldDB" id="A0ABD3UBY3"/>
<gene>
    <name evidence="1" type="ORF">ACJIZ3_003061</name>
</gene>
<sequence>MADMRKLLKKLPIPNILRYRTNHSEYVRYSKKQVLRYQPPHTHWDCGLWQVD</sequence>
<accession>A0ABD3UBY3</accession>
<name>A0ABD3UBY3_9LAMI</name>